<dbReference type="AlphaFoldDB" id="A0A3N4GU04"/>
<evidence type="ECO:0000313" key="4">
    <source>
        <dbReference type="Proteomes" id="UP000267536"/>
    </source>
</evidence>
<comment type="subcellular location">
    <subcellularLocation>
        <location evidence="1">Virion</location>
    </subcellularLocation>
</comment>
<dbReference type="InterPro" id="IPR054612">
    <property type="entry name" value="Phage_capsid-like_C"/>
</dbReference>
<sequence length="507" mass="53649">MATAKQIETRQRELDKKIADIYQSTELTTAEKSSQLDAIAPDYEALQKEFELSERVTEMRSKLKAPDSGAETEDGAPIRMATGRMEARTLRQTKRALAYALANHPQMRSAVEELGGIAVEGKSQGFKGEAFEKKFSVELKDSTAAGNGMGEGFFGAGPGVAAGQNLFAPGAWGEGILPTFLPGIVQQPLYDLSIADILPAISVSTPMMSYLMQGATAWNAAETAEGAAYPFSSVQFTRVDEQVGKITNAAEVSDEGVRDAPQLFSFLQNELITGIERQEEVQLLAGNGYPGVNGLLNRASGFTQDATAVTAGAAVNFPAVGTPAAGVTSQALTGLRYGRVIAGSYANSAGAYPTGVQIGLGLLSAITQVKYNSWIAPNAVLINPLDWELMRKATDNNGQFFGGSFFGTNYGYAQGGGTTLWDTRVVQTPSIPQGSILLGGFYPETITAARKEAISVQMSNQNGTNFVDGMVTVRAEERLGLMVFKPAAFQLIQLATGTSTVAAPSGE</sequence>
<evidence type="ECO:0000256" key="1">
    <source>
        <dbReference type="ARBA" id="ARBA00004328"/>
    </source>
</evidence>
<name>A0A3N4GU04_9ACTN</name>
<accession>A0A3N4GU04</accession>
<dbReference type="NCBIfam" id="TIGR01554">
    <property type="entry name" value="major_cap_HK97"/>
    <property type="match status" value="2"/>
</dbReference>
<feature type="domain" description="Phage capsid-like C-terminal" evidence="2">
    <location>
        <begin position="176"/>
        <end position="493"/>
    </location>
</feature>
<dbReference type="InterPro" id="IPR024455">
    <property type="entry name" value="Phage_capsid"/>
</dbReference>
<dbReference type="OrthoDB" id="8444243at2"/>
<reference evidence="3 4" key="1">
    <citation type="submission" date="2018-11" db="EMBL/GenBank/DDBJ databases">
        <title>Draft genome sequence of Gordonia sp. RS15-1S isolated from rice stems.</title>
        <authorList>
            <person name="Muangham S."/>
        </authorList>
    </citation>
    <scope>NUCLEOTIDE SEQUENCE [LARGE SCALE GENOMIC DNA]</scope>
    <source>
        <strain evidence="3 4">RS15-1S</strain>
    </source>
</reference>
<dbReference type="RefSeq" id="WP_123925626.1">
    <property type="nucleotide sequence ID" value="NZ_JBPSDP010000012.1"/>
</dbReference>
<evidence type="ECO:0000313" key="3">
    <source>
        <dbReference type="EMBL" id="RPA65805.1"/>
    </source>
</evidence>
<dbReference type="Pfam" id="PF05065">
    <property type="entry name" value="Phage_capsid"/>
    <property type="match status" value="1"/>
</dbReference>
<comment type="caution">
    <text evidence="3">The sequence shown here is derived from an EMBL/GenBank/DDBJ whole genome shotgun (WGS) entry which is preliminary data.</text>
</comment>
<gene>
    <name evidence="3" type="ORF">EF294_03450</name>
</gene>
<proteinExistence type="predicted"/>
<organism evidence="3 4">
    <name type="scientific">Gordonia oryzae</name>
    <dbReference type="NCBI Taxonomy" id="2487349"/>
    <lineage>
        <taxon>Bacteria</taxon>
        <taxon>Bacillati</taxon>
        <taxon>Actinomycetota</taxon>
        <taxon>Actinomycetes</taxon>
        <taxon>Mycobacteriales</taxon>
        <taxon>Gordoniaceae</taxon>
        <taxon>Gordonia</taxon>
    </lineage>
</organism>
<dbReference type="Gene3D" id="3.30.2320.10">
    <property type="entry name" value="hypothetical protein PF0899 domain"/>
    <property type="match status" value="1"/>
</dbReference>
<dbReference type="Proteomes" id="UP000267536">
    <property type="component" value="Unassembled WGS sequence"/>
</dbReference>
<dbReference type="SUPFAM" id="SSF56563">
    <property type="entry name" value="Major capsid protein gp5"/>
    <property type="match status" value="1"/>
</dbReference>
<protein>
    <submittedName>
        <fullName evidence="3">Phage major capsid protein</fullName>
    </submittedName>
</protein>
<keyword evidence="4" id="KW-1185">Reference proteome</keyword>
<dbReference type="Gene3D" id="3.30.2400.10">
    <property type="entry name" value="Major capsid protein gp5"/>
    <property type="match status" value="1"/>
</dbReference>
<evidence type="ECO:0000259" key="2">
    <source>
        <dbReference type="Pfam" id="PF05065"/>
    </source>
</evidence>
<dbReference type="EMBL" id="RKMH01000002">
    <property type="protein sequence ID" value="RPA65805.1"/>
    <property type="molecule type" value="Genomic_DNA"/>
</dbReference>